<dbReference type="GO" id="GO:0016491">
    <property type="term" value="F:oxidoreductase activity"/>
    <property type="evidence" value="ECO:0007669"/>
    <property type="project" value="InterPro"/>
</dbReference>
<dbReference type="Gene3D" id="3.50.50.60">
    <property type="entry name" value="FAD/NAD(P)-binding domain"/>
    <property type="match status" value="1"/>
</dbReference>
<dbReference type="AlphaFoldDB" id="A0A5J6N520"/>
<dbReference type="Pfam" id="PF01593">
    <property type="entry name" value="Amino_oxidase"/>
    <property type="match status" value="1"/>
</dbReference>
<dbReference type="OrthoDB" id="9803192at2"/>
<sequence>MSRLVVIGAGAMGLAAAYHAMKRGHAVTVLEAAPEPGGMAAHFDLAGLSIERFYHFVCKADRPTLDLLAELGLAGKMRWAPTSMGYYLDGTLYPWGDPVSLLRFPKLGLAEKLRYGLMMALSARRREAGRLETLSAKEWITAWCGGRVYERMWAPLFRLKFHDYADDISAAWIWTRIKRIGSSRRSLFQEELGCLEGGSETLIRALVDAIARGGGEIRLSTPATRIDIAGGRVKGVEAGGGHVAADAVISTVPTPLVSALVPDLPAAERARYEAIRNIGVVCVVFRLTRSVTPHFWVNISDPRFEIPGIVEFSRLRPVTDTVVYVPYYMPTTHPKFRQPDEAFRTEAFGCLKRLNPSLRDGDLVACHVGRLRHAQPVCPPGFAAMLPPVQTSVAGLQIADTCFYYPEDRGISESVRLGRSMAEAVGRSPAGEEEASRPASARSC</sequence>
<dbReference type="RefSeq" id="WP_151120331.1">
    <property type="nucleotide sequence ID" value="NZ_CP042582.1"/>
</dbReference>
<dbReference type="KEGG" id="hadh:FRZ61_49830"/>
<evidence type="ECO:0000313" key="4">
    <source>
        <dbReference type="Proteomes" id="UP000325797"/>
    </source>
</evidence>
<feature type="region of interest" description="Disordered" evidence="1">
    <location>
        <begin position="423"/>
        <end position="444"/>
    </location>
</feature>
<dbReference type="PRINTS" id="PR00419">
    <property type="entry name" value="ADXRDTASE"/>
</dbReference>
<dbReference type="NCBIfam" id="NF005560">
    <property type="entry name" value="PRK07233.1"/>
    <property type="match status" value="1"/>
</dbReference>
<dbReference type="EMBL" id="CP042582">
    <property type="protein sequence ID" value="QEX25038.1"/>
    <property type="molecule type" value="Genomic_DNA"/>
</dbReference>
<dbReference type="InterPro" id="IPR050464">
    <property type="entry name" value="Zeta_carotene_desat/Oxidored"/>
</dbReference>
<proteinExistence type="predicted"/>
<feature type="domain" description="Amine oxidase" evidence="2">
    <location>
        <begin position="13"/>
        <end position="290"/>
    </location>
</feature>
<dbReference type="SUPFAM" id="SSF51905">
    <property type="entry name" value="FAD/NAD(P)-binding domain"/>
    <property type="match status" value="1"/>
</dbReference>
<organism evidence="3 4">
    <name type="scientific">Hypericibacter adhaerens</name>
    <dbReference type="NCBI Taxonomy" id="2602016"/>
    <lineage>
        <taxon>Bacteria</taxon>
        <taxon>Pseudomonadati</taxon>
        <taxon>Pseudomonadota</taxon>
        <taxon>Alphaproteobacteria</taxon>
        <taxon>Rhodospirillales</taxon>
        <taxon>Dongiaceae</taxon>
        <taxon>Hypericibacter</taxon>
    </lineage>
</organism>
<evidence type="ECO:0000256" key="1">
    <source>
        <dbReference type="SAM" id="MobiDB-lite"/>
    </source>
</evidence>
<dbReference type="PANTHER" id="PTHR42923">
    <property type="entry name" value="PROTOPORPHYRINOGEN OXIDASE"/>
    <property type="match status" value="1"/>
</dbReference>
<evidence type="ECO:0000259" key="2">
    <source>
        <dbReference type="Pfam" id="PF01593"/>
    </source>
</evidence>
<protein>
    <submittedName>
        <fullName evidence="3">Oxidoreductase</fullName>
    </submittedName>
</protein>
<gene>
    <name evidence="3" type="ORF">FRZ61_49830</name>
</gene>
<dbReference type="Proteomes" id="UP000325797">
    <property type="component" value="Chromosome"/>
</dbReference>
<reference evidence="3 4" key="1">
    <citation type="submission" date="2019-08" db="EMBL/GenBank/DDBJ databases">
        <title>Hyperibacter terrae gen. nov., sp. nov. and Hyperibacter viscosus sp. nov., two new members in the family Rhodospirillaceae isolated from the rhizosphere of Hypericum perforatum.</title>
        <authorList>
            <person name="Noviana Z."/>
        </authorList>
    </citation>
    <scope>NUCLEOTIDE SEQUENCE [LARGE SCALE GENOMIC DNA]</scope>
    <source>
        <strain evidence="3 4">R5959</strain>
    </source>
</reference>
<dbReference type="InterPro" id="IPR036188">
    <property type="entry name" value="FAD/NAD-bd_sf"/>
</dbReference>
<evidence type="ECO:0000313" key="3">
    <source>
        <dbReference type="EMBL" id="QEX25038.1"/>
    </source>
</evidence>
<name>A0A5J6N520_9PROT</name>
<dbReference type="PANTHER" id="PTHR42923:SF46">
    <property type="entry name" value="AMINE OXIDASE"/>
    <property type="match status" value="1"/>
</dbReference>
<accession>A0A5J6N520</accession>
<keyword evidence="4" id="KW-1185">Reference proteome</keyword>
<dbReference type="InterPro" id="IPR002937">
    <property type="entry name" value="Amino_oxidase"/>
</dbReference>